<dbReference type="EMBL" id="MCGE01000012">
    <property type="protein sequence ID" value="ORZ15657.1"/>
    <property type="molecule type" value="Genomic_DNA"/>
</dbReference>
<feature type="compositionally biased region" description="Acidic residues" evidence="1">
    <location>
        <begin position="267"/>
        <end position="280"/>
    </location>
</feature>
<dbReference type="OrthoDB" id="20127at2759"/>
<dbReference type="PANTHER" id="PTHR15131">
    <property type="entry name" value="SMALL NUCLEAR RNA ACTIVATING COMPLEX, POLYPEPTIDE 1"/>
    <property type="match status" value="1"/>
</dbReference>
<protein>
    <submittedName>
        <fullName evidence="2">Uncharacterized protein</fullName>
    </submittedName>
</protein>
<dbReference type="Proteomes" id="UP000193560">
    <property type="component" value="Unassembled WGS sequence"/>
</dbReference>
<evidence type="ECO:0000313" key="3">
    <source>
        <dbReference type="Proteomes" id="UP000193560"/>
    </source>
</evidence>
<dbReference type="GO" id="GO:0042796">
    <property type="term" value="P:snRNA transcription by RNA polymerase III"/>
    <property type="evidence" value="ECO:0007669"/>
    <property type="project" value="TreeGrafter"/>
</dbReference>
<dbReference type="GO" id="GO:0019185">
    <property type="term" value="C:snRNA-activating protein complex"/>
    <property type="evidence" value="ECO:0007669"/>
    <property type="project" value="TreeGrafter"/>
</dbReference>
<accession>A0A1X2IFH5</accession>
<reference evidence="2 3" key="1">
    <citation type="submission" date="2016-07" db="EMBL/GenBank/DDBJ databases">
        <title>Pervasive Adenine N6-methylation of Active Genes in Fungi.</title>
        <authorList>
            <consortium name="DOE Joint Genome Institute"/>
            <person name="Mondo S.J."/>
            <person name="Dannebaum R.O."/>
            <person name="Kuo R.C."/>
            <person name="Labutti K."/>
            <person name="Haridas S."/>
            <person name="Kuo A."/>
            <person name="Salamov A."/>
            <person name="Ahrendt S.R."/>
            <person name="Lipzen A."/>
            <person name="Sullivan W."/>
            <person name="Andreopoulos W.B."/>
            <person name="Clum A."/>
            <person name="Lindquist E."/>
            <person name="Daum C."/>
            <person name="Ramamoorthy G.K."/>
            <person name="Gryganskyi A."/>
            <person name="Culley D."/>
            <person name="Magnuson J.K."/>
            <person name="James T.Y."/>
            <person name="O'Malley M.A."/>
            <person name="Stajich J.E."/>
            <person name="Spatafora J.W."/>
            <person name="Visel A."/>
            <person name="Grigoriev I.V."/>
        </authorList>
    </citation>
    <scope>NUCLEOTIDE SEQUENCE [LARGE SCALE GENOMIC DNA]</scope>
    <source>
        <strain evidence="2 3">NRRL 1336</strain>
    </source>
</reference>
<keyword evidence="3" id="KW-1185">Reference proteome</keyword>
<name>A0A1X2IFH5_9FUNG</name>
<dbReference type="GO" id="GO:0042795">
    <property type="term" value="P:snRNA transcription by RNA polymerase II"/>
    <property type="evidence" value="ECO:0007669"/>
    <property type="project" value="TreeGrafter"/>
</dbReference>
<evidence type="ECO:0000256" key="1">
    <source>
        <dbReference type="SAM" id="MobiDB-lite"/>
    </source>
</evidence>
<dbReference type="PANTHER" id="PTHR15131:SF3">
    <property type="entry name" value="SNRNA-ACTIVATING PROTEIN COMPLEX SUBUNIT 1"/>
    <property type="match status" value="1"/>
</dbReference>
<dbReference type="InterPro" id="IPR019188">
    <property type="entry name" value="SNAPC1"/>
</dbReference>
<dbReference type="GO" id="GO:0043565">
    <property type="term" value="F:sequence-specific DNA binding"/>
    <property type="evidence" value="ECO:0007669"/>
    <property type="project" value="TreeGrafter"/>
</dbReference>
<proteinExistence type="predicted"/>
<evidence type="ECO:0000313" key="2">
    <source>
        <dbReference type="EMBL" id="ORZ15657.1"/>
    </source>
</evidence>
<comment type="caution">
    <text evidence="2">The sequence shown here is derived from an EMBL/GenBank/DDBJ whole genome shotgun (WGS) entry which is preliminary data.</text>
</comment>
<feature type="compositionally biased region" description="Polar residues" evidence="1">
    <location>
        <begin position="235"/>
        <end position="247"/>
    </location>
</feature>
<feature type="compositionally biased region" description="Polar residues" evidence="1">
    <location>
        <begin position="281"/>
        <end position="292"/>
    </location>
</feature>
<organism evidence="2 3">
    <name type="scientific">Absidia repens</name>
    <dbReference type="NCBI Taxonomy" id="90262"/>
    <lineage>
        <taxon>Eukaryota</taxon>
        <taxon>Fungi</taxon>
        <taxon>Fungi incertae sedis</taxon>
        <taxon>Mucoromycota</taxon>
        <taxon>Mucoromycotina</taxon>
        <taxon>Mucoromycetes</taxon>
        <taxon>Mucorales</taxon>
        <taxon>Cunninghamellaceae</taxon>
        <taxon>Absidia</taxon>
    </lineage>
</organism>
<feature type="region of interest" description="Disordered" evidence="1">
    <location>
        <begin position="233"/>
        <end position="292"/>
    </location>
</feature>
<dbReference type="Pfam" id="PF09808">
    <property type="entry name" value="SNAPC1"/>
    <property type="match status" value="1"/>
</dbReference>
<dbReference type="STRING" id="90262.A0A1X2IFH5"/>
<sequence length="292" mass="33308">MNALYEDVFDKFTVNIDKAKYGVIYALYFLFITQPTTWPIHSIRVDIDRWTKLFDFYLQCCKSGTKEGAQAAMIFRKMKDGLMAFTFTVNHKFETASILVKKEMEASHNIIDGYQDLESKRSQNDATSTCYDSTTDDITALANRYQKVKQQAIMTPQATLVMQRWLKDTMNINETDRRKLQNVMLKSVLATKETTFIDSVTEAGRQMWVARADHGLSDIDVMLPHRMPPRVYTDKVQSAQSDTTEVELSSRPRRPQPQQQQHRVDGDGGDGGDDDVDDQDIFSSTSDVASPL</sequence>
<dbReference type="AlphaFoldDB" id="A0A1X2IFH5"/>
<gene>
    <name evidence="2" type="ORF">BCR42DRAFT_415661</name>
</gene>